<sequence length="168" mass="18085">MTLAEPTLGEGHLSADRLAAANINPRTGLATDYLNHFNEVVMLLEMLPDMPDCAEDVLDWQPLSYEQHFEASNFAEKHLAVDAFRAAPAAVRKALKDVVATLDTAVCEKQGRLRESDDIAAIAPVIARQTVEEVKPLIATASAIIHGHLDPASVAETDSQASIDALFA</sequence>
<dbReference type="AlphaFoldDB" id="A0A285SNZ8"/>
<protein>
    <submittedName>
        <fullName evidence="1">Uncharacterized protein</fullName>
    </submittedName>
</protein>
<keyword evidence="2" id="KW-1185">Reference proteome</keyword>
<dbReference type="Proteomes" id="UP000219331">
    <property type="component" value="Unassembled WGS sequence"/>
</dbReference>
<proteinExistence type="predicted"/>
<organism evidence="1 2">
    <name type="scientific">Stappia indica</name>
    <dbReference type="NCBI Taxonomy" id="538381"/>
    <lineage>
        <taxon>Bacteria</taxon>
        <taxon>Pseudomonadati</taxon>
        <taxon>Pseudomonadota</taxon>
        <taxon>Alphaproteobacteria</taxon>
        <taxon>Hyphomicrobiales</taxon>
        <taxon>Stappiaceae</taxon>
        <taxon>Stappia</taxon>
    </lineage>
</organism>
<dbReference type="RefSeq" id="WP_067339660.1">
    <property type="nucleotide sequence ID" value="NZ_JAJGNR010000002.1"/>
</dbReference>
<evidence type="ECO:0000313" key="1">
    <source>
        <dbReference type="EMBL" id="SOC09891.1"/>
    </source>
</evidence>
<accession>A0A285SNZ8</accession>
<dbReference type="OrthoDB" id="7172864at2"/>
<name>A0A285SNZ8_9HYPH</name>
<dbReference type="STRING" id="538381.GCA_001696535_02673"/>
<reference evidence="1 2" key="1">
    <citation type="submission" date="2017-08" db="EMBL/GenBank/DDBJ databases">
        <authorList>
            <person name="de Groot N.N."/>
        </authorList>
    </citation>
    <scope>NUCLEOTIDE SEQUENCE [LARGE SCALE GENOMIC DNA]</scope>
    <source>
        <strain evidence="1 2">USBA 352</strain>
    </source>
</reference>
<gene>
    <name evidence="1" type="ORF">SAMN05421512_106145</name>
</gene>
<evidence type="ECO:0000313" key="2">
    <source>
        <dbReference type="Proteomes" id="UP000219331"/>
    </source>
</evidence>
<dbReference type="EMBL" id="OBML01000006">
    <property type="protein sequence ID" value="SOC09891.1"/>
    <property type="molecule type" value="Genomic_DNA"/>
</dbReference>